<evidence type="ECO:0000256" key="1">
    <source>
        <dbReference type="ARBA" id="ARBA00022553"/>
    </source>
</evidence>
<dbReference type="PROSITE" id="PS50294">
    <property type="entry name" value="WD_REPEATS_REGION"/>
    <property type="match status" value="2"/>
</dbReference>
<feature type="compositionally biased region" description="Basic residues" evidence="5">
    <location>
        <begin position="536"/>
        <end position="545"/>
    </location>
</feature>
<evidence type="ECO:0000256" key="2">
    <source>
        <dbReference type="ARBA" id="ARBA00022574"/>
    </source>
</evidence>
<feature type="repeat" description="WD" evidence="4">
    <location>
        <begin position="404"/>
        <end position="446"/>
    </location>
</feature>
<keyword evidence="7" id="KW-1185">Reference proteome</keyword>
<dbReference type="PRINTS" id="PR00320">
    <property type="entry name" value="GPROTEINBRPT"/>
</dbReference>
<dbReference type="InterPro" id="IPR015943">
    <property type="entry name" value="WD40/YVTN_repeat-like_dom_sf"/>
</dbReference>
<keyword evidence="1" id="KW-0597">Phosphoprotein</keyword>
<comment type="caution">
    <text evidence="6">The sequence shown here is derived from an EMBL/GenBank/DDBJ whole genome shotgun (WGS) entry which is preliminary data.</text>
</comment>
<evidence type="ECO:0008006" key="8">
    <source>
        <dbReference type="Google" id="ProtNLM"/>
    </source>
</evidence>
<proteinExistence type="predicted"/>
<evidence type="ECO:0000256" key="3">
    <source>
        <dbReference type="ARBA" id="ARBA00022737"/>
    </source>
</evidence>
<feature type="region of interest" description="Disordered" evidence="5">
    <location>
        <begin position="525"/>
        <end position="545"/>
    </location>
</feature>
<sequence length="545" mass="59359">MISAIAWVPKGASKRMPEKLKLTDDEVAMMHELAQEEEEDEKQKMSAVMADDESDEDVEQNSASASADSGLPAEFRMDEYDDEDDEAGIKGFLGGAADEMAEDDDDEDDDDDDEDGSDENNGDVDINMDANAMMDEADDDEEEYDKEDEEILPTDSVVLVANTEDDFSNLEVQVYDENTGALYVHHEINLPAFPLCMAWMDCAPVPLDPAKGPVDGSFVAVGTFKPGIEIWNLDVIDVLEPSATLGGEENPELRDVAVPKALRKKKGKKAELKPGSHQDAVMCLDWNSSHRNMLASGSADTTVKVWDITTQTCLYTMAHHSSKVQGVRWNPVETTVLASAAFDRTVVVLDGRQPDAFSKFQLSADVESIVWSPHDPSTIVAATEDGVVVGFDVRKNGSAPLFRINAHSGAVSSISFSHKIPGMFATAGVDKTVKIWDLKDNTPVCVTSKEMNVGELFAMSFYADSPFMLGCGGSKGILALWDTSENQGVERRFGSRVQGAPTSGQLDLSSAFRSADQLADELIRDEEASRQAQGDKKKKSKGKKK</sequence>
<dbReference type="Proteomes" id="UP001209570">
    <property type="component" value="Unassembled WGS sequence"/>
</dbReference>
<evidence type="ECO:0000313" key="7">
    <source>
        <dbReference type="Proteomes" id="UP001209570"/>
    </source>
</evidence>
<dbReference type="InterPro" id="IPR044285">
    <property type="entry name" value="PWP1"/>
</dbReference>
<dbReference type="PANTHER" id="PTHR14091">
    <property type="entry name" value="PERIODIC TRYPTOPHAN PROTEIN 1"/>
    <property type="match status" value="1"/>
</dbReference>
<organism evidence="6 7">
    <name type="scientific">Pythium insidiosum</name>
    <name type="common">Pythiosis disease agent</name>
    <dbReference type="NCBI Taxonomy" id="114742"/>
    <lineage>
        <taxon>Eukaryota</taxon>
        <taxon>Sar</taxon>
        <taxon>Stramenopiles</taxon>
        <taxon>Oomycota</taxon>
        <taxon>Peronosporomycetes</taxon>
        <taxon>Pythiales</taxon>
        <taxon>Pythiaceae</taxon>
        <taxon>Pythium</taxon>
    </lineage>
</organism>
<dbReference type="AlphaFoldDB" id="A0AAD5Q716"/>
<reference evidence="6" key="1">
    <citation type="submission" date="2021-12" db="EMBL/GenBank/DDBJ databases">
        <title>Prjna785345.</title>
        <authorList>
            <person name="Rujirawat T."/>
            <person name="Krajaejun T."/>
        </authorList>
    </citation>
    <scope>NUCLEOTIDE SEQUENCE</scope>
    <source>
        <strain evidence="6">Pi057C3</strain>
    </source>
</reference>
<dbReference type="InterPro" id="IPR019775">
    <property type="entry name" value="WD40_repeat_CS"/>
</dbReference>
<gene>
    <name evidence="6" type="ORF">P43SY_008228</name>
</gene>
<feature type="compositionally biased region" description="Basic and acidic residues" evidence="5">
    <location>
        <begin position="525"/>
        <end position="535"/>
    </location>
</feature>
<dbReference type="Pfam" id="PF00400">
    <property type="entry name" value="WD40"/>
    <property type="match status" value="3"/>
</dbReference>
<feature type="compositionally biased region" description="Acidic residues" evidence="5">
    <location>
        <begin position="99"/>
        <end position="122"/>
    </location>
</feature>
<dbReference type="InterPro" id="IPR001680">
    <property type="entry name" value="WD40_rpt"/>
</dbReference>
<dbReference type="FunFam" id="2.130.10.10:FF:002899">
    <property type="entry name" value="Uncharacterized protein"/>
    <property type="match status" value="1"/>
</dbReference>
<evidence type="ECO:0000256" key="4">
    <source>
        <dbReference type="PROSITE-ProRule" id="PRU00221"/>
    </source>
</evidence>
<evidence type="ECO:0000256" key="5">
    <source>
        <dbReference type="SAM" id="MobiDB-lite"/>
    </source>
</evidence>
<evidence type="ECO:0000313" key="6">
    <source>
        <dbReference type="EMBL" id="KAJ0393791.1"/>
    </source>
</evidence>
<dbReference type="InterPro" id="IPR020472">
    <property type="entry name" value="WD40_PAC1"/>
</dbReference>
<feature type="repeat" description="WD" evidence="4">
    <location>
        <begin position="274"/>
        <end position="316"/>
    </location>
</feature>
<name>A0AAD5Q716_PYTIN</name>
<protein>
    <recommendedName>
        <fullName evidence="8">Periodic tryptophan protein 1</fullName>
    </recommendedName>
</protein>
<dbReference type="InterPro" id="IPR036322">
    <property type="entry name" value="WD40_repeat_dom_sf"/>
</dbReference>
<keyword evidence="3" id="KW-0677">Repeat</keyword>
<dbReference type="EMBL" id="JAKCXM010000462">
    <property type="protein sequence ID" value="KAJ0393791.1"/>
    <property type="molecule type" value="Genomic_DNA"/>
</dbReference>
<accession>A0AAD5Q716</accession>
<dbReference type="SMART" id="SM00320">
    <property type="entry name" value="WD40"/>
    <property type="match status" value="5"/>
</dbReference>
<dbReference type="SUPFAM" id="SSF50978">
    <property type="entry name" value="WD40 repeat-like"/>
    <property type="match status" value="1"/>
</dbReference>
<feature type="region of interest" description="Disordered" evidence="5">
    <location>
        <begin position="30"/>
        <end position="129"/>
    </location>
</feature>
<dbReference type="GO" id="GO:0006364">
    <property type="term" value="P:rRNA processing"/>
    <property type="evidence" value="ECO:0007669"/>
    <property type="project" value="InterPro"/>
</dbReference>
<dbReference type="PROSITE" id="PS00678">
    <property type="entry name" value="WD_REPEATS_1"/>
    <property type="match status" value="1"/>
</dbReference>
<keyword evidence="2 4" id="KW-0853">WD repeat</keyword>
<dbReference type="PROSITE" id="PS50082">
    <property type="entry name" value="WD_REPEATS_2"/>
    <property type="match status" value="2"/>
</dbReference>
<dbReference type="GO" id="GO:0005634">
    <property type="term" value="C:nucleus"/>
    <property type="evidence" value="ECO:0007669"/>
    <property type="project" value="TreeGrafter"/>
</dbReference>
<feature type="compositionally biased region" description="Acidic residues" evidence="5">
    <location>
        <begin position="50"/>
        <end position="59"/>
    </location>
</feature>
<dbReference type="Gene3D" id="2.130.10.10">
    <property type="entry name" value="YVTN repeat-like/Quinoprotein amine dehydrogenase"/>
    <property type="match status" value="1"/>
</dbReference>
<dbReference type="PANTHER" id="PTHR14091:SF0">
    <property type="entry name" value="PERIODIC TRYPTOPHAN PROTEIN 1 HOMOLOG"/>
    <property type="match status" value="1"/>
</dbReference>